<dbReference type="GO" id="GO:0006352">
    <property type="term" value="P:DNA-templated transcription initiation"/>
    <property type="evidence" value="ECO:0007669"/>
    <property type="project" value="InterPro"/>
</dbReference>
<dbReference type="Pfam" id="PF03874">
    <property type="entry name" value="RNA_pol_Rpb4"/>
    <property type="match status" value="1"/>
</dbReference>
<dbReference type="EMBL" id="BDDD01000823">
    <property type="protein sequence ID" value="GAV70572.1"/>
    <property type="molecule type" value="Genomic_DNA"/>
</dbReference>
<reference evidence="5" key="1">
    <citation type="submission" date="2016-04" db="EMBL/GenBank/DDBJ databases">
        <title>Cephalotus genome sequencing.</title>
        <authorList>
            <person name="Fukushima K."/>
            <person name="Hasebe M."/>
            <person name="Fang X."/>
        </authorList>
    </citation>
    <scope>NUCLEOTIDE SEQUENCE [LARGE SCALE GENOMIC DNA]</scope>
    <source>
        <strain evidence="5">cv. St1</strain>
    </source>
</reference>
<dbReference type="SUPFAM" id="SSF47819">
    <property type="entry name" value="HRDC-like"/>
    <property type="match status" value="1"/>
</dbReference>
<gene>
    <name evidence="4" type="ORF">CFOL_v3_14070</name>
</gene>
<name>A0A1Q3BRS6_CEPFO</name>
<feature type="region of interest" description="Disordered" evidence="3">
    <location>
        <begin position="1"/>
        <end position="92"/>
    </location>
</feature>
<dbReference type="InterPro" id="IPR045222">
    <property type="entry name" value="Rpb4-like"/>
</dbReference>
<dbReference type="InParanoid" id="A0A1Q3BRS6"/>
<protein>
    <submittedName>
        <fullName evidence="4">RNA_pol_Rpb4 domain-containing protein</fullName>
    </submittedName>
</protein>
<comment type="caution">
    <text evidence="4">The sequence shown here is derived from an EMBL/GenBank/DDBJ whole genome shotgun (WGS) entry which is preliminary data.</text>
</comment>
<keyword evidence="5" id="KW-1185">Reference proteome</keyword>
<evidence type="ECO:0000256" key="2">
    <source>
        <dbReference type="ARBA" id="ARBA00023242"/>
    </source>
</evidence>
<dbReference type="Gene3D" id="1.20.1250.40">
    <property type="match status" value="1"/>
</dbReference>
<dbReference type="GO" id="GO:0030880">
    <property type="term" value="C:RNA polymerase complex"/>
    <property type="evidence" value="ECO:0007669"/>
    <property type="project" value="InterPro"/>
</dbReference>
<feature type="compositionally biased region" description="Basic and acidic residues" evidence="3">
    <location>
        <begin position="73"/>
        <end position="82"/>
    </location>
</feature>
<comment type="subcellular location">
    <subcellularLocation>
        <location evidence="1">Nucleus</location>
    </subcellularLocation>
</comment>
<accession>A0A1Q3BRS6</accession>
<dbReference type="GO" id="GO:0005634">
    <property type="term" value="C:nucleus"/>
    <property type="evidence" value="ECO:0007669"/>
    <property type="project" value="UniProtKB-SubCell"/>
</dbReference>
<evidence type="ECO:0000313" key="4">
    <source>
        <dbReference type="EMBL" id="GAV70572.1"/>
    </source>
</evidence>
<feature type="compositionally biased region" description="Low complexity" evidence="3">
    <location>
        <begin position="55"/>
        <end position="66"/>
    </location>
</feature>
<dbReference type="OrthoDB" id="2186918at2759"/>
<organism evidence="4 5">
    <name type="scientific">Cephalotus follicularis</name>
    <name type="common">Albany pitcher plant</name>
    <dbReference type="NCBI Taxonomy" id="3775"/>
    <lineage>
        <taxon>Eukaryota</taxon>
        <taxon>Viridiplantae</taxon>
        <taxon>Streptophyta</taxon>
        <taxon>Embryophyta</taxon>
        <taxon>Tracheophyta</taxon>
        <taxon>Spermatophyta</taxon>
        <taxon>Magnoliopsida</taxon>
        <taxon>eudicotyledons</taxon>
        <taxon>Gunneridae</taxon>
        <taxon>Pentapetalae</taxon>
        <taxon>rosids</taxon>
        <taxon>fabids</taxon>
        <taxon>Oxalidales</taxon>
        <taxon>Cephalotaceae</taxon>
        <taxon>Cephalotus</taxon>
    </lineage>
</organism>
<keyword evidence="2" id="KW-0539">Nucleus</keyword>
<evidence type="ECO:0000256" key="1">
    <source>
        <dbReference type="ARBA" id="ARBA00004123"/>
    </source>
</evidence>
<proteinExistence type="predicted"/>
<dbReference type="InterPro" id="IPR005574">
    <property type="entry name" value="Rpb4/RPC9"/>
</dbReference>
<dbReference type="Proteomes" id="UP000187406">
    <property type="component" value="Unassembled WGS sequence"/>
</dbReference>
<dbReference type="GO" id="GO:0000166">
    <property type="term" value="F:nucleotide binding"/>
    <property type="evidence" value="ECO:0007669"/>
    <property type="project" value="InterPro"/>
</dbReference>
<dbReference type="InterPro" id="IPR010997">
    <property type="entry name" value="HRDC-like_sf"/>
</dbReference>
<feature type="compositionally biased region" description="Low complexity" evidence="3">
    <location>
        <begin position="14"/>
        <end position="33"/>
    </location>
</feature>
<dbReference type="InterPro" id="IPR038324">
    <property type="entry name" value="Rpb4/RPC9_sf"/>
</dbReference>
<evidence type="ECO:0000313" key="5">
    <source>
        <dbReference type="Proteomes" id="UP000187406"/>
    </source>
</evidence>
<sequence length="225" mass="24331">MAEKGGKGFSLPGKAAAKTTLKATSAKDGTDSSGKSKRGRKKVQFNTSDSPEPLFSFSGKSDGKFSTLNGKGDSGKGGKGEKVANGGKIPEAKDPQSLELRIEQELPKEAKCMMDCEAANALLAIQEQMVVLSRDPDVKIPVSFDRGLQYARRSTQYTNTHSVRRVLETLKPYGVSDGELCVIAYLCPETLDEVFSLPSLKSKWSDLREPVKKVLGELAKLKKST</sequence>
<dbReference type="STRING" id="3775.A0A1Q3BRS6"/>
<evidence type="ECO:0000256" key="3">
    <source>
        <dbReference type="SAM" id="MobiDB-lite"/>
    </source>
</evidence>
<dbReference type="AlphaFoldDB" id="A0A1Q3BRS6"/>
<dbReference type="PANTHER" id="PTHR21297">
    <property type="entry name" value="DNA-DIRECTED RNA POLYMERASE II"/>
    <property type="match status" value="1"/>
</dbReference>